<feature type="domain" description="Protein kinase" evidence="1">
    <location>
        <begin position="14"/>
        <end position="212"/>
    </location>
</feature>
<dbReference type="Proteomes" id="UP000002640">
    <property type="component" value="Unassembled WGS sequence"/>
</dbReference>
<dbReference type="Pfam" id="PF00069">
    <property type="entry name" value="Pkinase"/>
    <property type="match status" value="1"/>
</dbReference>
<dbReference type="PANTHER" id="PTHR44329">
    <property type="entry name" value="SERINE/THREONINE-PROTEIN KINASE TNNI3K-RELATED"/>
    <property type="match status" value="1"/>
</dbReference>
<dbReference type="SMART" id="SM00220">
    <property type="entry name" value="S_TKc"/>
    <property type="match status" value="1"/>
</dbReference>
<dbReference type="EMBL" id="JH159151">
    <property type="protein sequence ID" value="EGZ29325.1"/>
    <property type="molecule type" value="Genomic_DNA"/>
</dbReference>
<evidence type="ECO:0000313" key="2">
    <source>
        <dbReference type="EMBL" id="EGZ29325.1"/>
    </source>
</evidence>
<dbReference type="RefSeq" id="XP_009516600.1">
    <property type="nucleotide sequence ID" value="XM_009518305.1"/>
</dbReference>
<dbReference type="InterPro" id="IPR008271">
    <property type="entry name" value="Ser/Thr_kinase_AS"/>
</dbReference>
<dbReference type="GeneID" id="20651897"/>
<dbReference type="STRING" id="1094619.G4YQ10"/>
<evidence type="ECO:0000259" key="1">
    <source>
        <dbReference type="PROSITE" id="PS50011"/>
    </source>
</evidence>
<dbReference type="SMR" id="G4YQ10"/>
<dbReference type="SUPFAM" id="SSF56112">
    <property type="entry name" value="Protein kinase-like (PK-like)"/>
    <property type="match status" value="1"/>
</dbReference>
<keyword evidence="3" id="KW-1185">Reference proteome</keyword>
<dbReference type="OMA" id="GACHEER"/>
<name>G4YQ10_PHYSP</name>
<dbReference type="InterPro" id="IPR051681">
    <property type="entry name" value="Ser/Thr_Kinases-Pseudokinases"/>
</dbReference>
<protein>
    <recommendedName>
        <fullName evidence="1">Protein kinase domain-containing protein</fullName>
    </recommendedName>
</protein>
<evidence type="ECO:0000313" key="3">
    <source>
        <dbReference type="Proteomes" id="UP000002640"/>
    </source>
</evidence>
<feature type="non-terminal residue" evidence="2">
    <location>
        <position position="212"/>
    </location>
</feature>
<proteinExistence type="predicted"/>
<dbReference type="AlphaFoldDB" id="G4YQ10"/>
<dbReference type="KEGG" id="psoj:PHYSODRAFT_415727"/>
<dbReference type="GO" id="GO:0005524">
    <property type="term" value="F:ATP binding"/>
    <property type="evidence" value="ECO:0007669"/>
    <property type="project" value="InterPro"/>
</dbReference>
<sequence length="212" mass="23442">VRELPIWFIPVHQIELGRHIASGSFGAVYEGTWLGSKVVVKQVLTDQTDAENRRQFQSEADLRFSLNHDHILKLYGACHEERPFFVCERATRWTLAKGAPGDLEVYSPGLRHLHDSGIVHGDLKGNNILVCDDGVKLADFGLSFRPDTAAASNGALGAYRWKAPECLNGESPTFASDIYSFGVCIVEALTGQVPWGNSMPEQAVRYNVTELK</sequence>
<dbReference type="Pfam" id="PF07714">
    <property type="entry name" value="PK_Tyr_Ser-Thr"/>
    <property type="match status" value="1"/>
</dbReference>
<dbReference type="PROSITE" id="PS50011">
    <property type="entry name" value="PROTEIN_KINASE_DOM"/>
    <property type="match status" value="1"/>
</dbReference>
<accession>G4YQ10</accession>
<dbReference type="InParanoid" id="G4YQ10"/>
<dbReference type="Gene3D" id="3.30.200.20">
    <property type="entry name" value="Phosphorylase Kinase, domain 1"/>
    <property type="match status" value="1"/>
</dbReference>
<dbReference type="InterPro" id="IPR011009">
    <property type="entry name" value="Kinase-like_dom_sf"/>
</dbReference>
<organism evidence="2 3">
    <name type="scientific">Phytophthora sojae (strain P6497)</name>
    <name type="common">Soybean stem and root rot agent</name>
    <name type="synonym">Phytophthora megasperma f. sp. glycines</name>
    <dbReference type="NCBI Taxonomy" id="1094619"/>
    <lineage>
        <taxon>Eukaryota</taxon>
        <taxon>Sar</taxon>
        <taxon>Stramenopiles</taxon>
        <taxon>Oomycota</taxon>
        <taxon>Peronosporomycetes</taxon>
        <taxon>Peronosporales</taxon>
        <taxon>Peronosporaceae</taxon>
        <taxon>Phytophthora</taxon>
    </lineage>
</organism>
<feature type="non-terminal residue" evidence="2">
    <location>
        <position position="1"/>
    </location>
</feature>
<dbReference type="Gene3D" id="1.10.510.10">
    <property type="entry name" value="Transferase(Phosphotransferase) domain 1"/>
    <property type="match status" value="1"/>
</dbReference>
<gene>
    <name evidence="2" type="ORF">PHYSODRAFT_415727</name>
</gene>
<dbReference type="InterPro" id="IPR001245">
    <property type="entry name" value="Ser-Thr/Tyr_kinase_cat_dom"/>
</dbReference>
<dbReference type="GO" id="GO:0004674">
    <property type="term" value="F:protein serine/threonine kinase activity"/>
    <property type="evidence" value="ECO:0007669"/>
    <property type="project" value="TreeGrafter"/>
</dbReference>
<dbReference type="InterPro" id="IPR000719">
    <property type="entry name" value="Prot_kinase_dom"/>
</dbReference>
<dbReference type="PROSITE" id="PS00108">
    <property type="entry name" value="PROTEIN_KINASE_ST"/>
    <property type="match status" value="1"/>
</dbReference>
<reference evidence="2 3" key="1">
    <citation type="journal article" date="2006" name="Science">
        <title>Phytophthora genome sequences uncover evolutionary origins and mechanisms of pathogenesis.</title>
        <authorList>
            <person name="Tyler B.M."/>
            <person name="Tripathy S."/>
            <person name="Zhang X."/>
            <person name="Dehal P."/>
            <person name="Jiang R.H."/>
            <person name="Aerts A."/>
            <person name="Arredondo F.D."/>
            <person name="Baxter L."/>
            <person name="Bensasson D."/>
            <person name="Beynon J.L."/>
            <person name="Chapman J."/>
            <person name="Damasceno C.M."/>
            <person name="Dorrance A.E."/>
            <person name="Dou D."/>
            <person name="Dickerman A.W."/>
            <person name="Dubchak I.L."/>
            <person name="Garbelotto M."/>
            <person name="Gijzen M."/>
            <person name="Gordon S.G."/>
            <person name="Govers F."/>
            <person name="Grunwald N.J."/>
            <person name="Huang W."/>
            <person name="Ivors K.L."/>
            <person name="Jones R.W."/>
            <person name="Kamoun S."/>
            <person name="Krampis K."/>
            <person name="Lamour K.H."/>
            <person name="Lee M.K."/>
            <person name="McDonald W.H."/>
            <person name="Medina M."/>
            <person name="Meijer H.J."/>
            <person name="Nordberg E.K."/>
            <person name="Maclean D.J."/>
            <person name="Ospina-Giraldo M.D."/>
            <person name="Morris P.F."/>
            <person name="Phuntumart V."/>
            <person name="Putnam N.H."/>
            <person name="Rash S."/>
            <person name="Rose J.K."/>
            <person name="Sakihama Y."/>
            <person name="Salamov A.A."/>
            <person name="Savidor A."/>
            <person name="Scheuring C.F."/>
            <person name="Smith B.M."/>
            <person name="Sobral B.W."/>
            <person name="Terry A."/>
            <person name="Torto-Alalibo T.A."/>
            <person name="Win J."/>
            <person name="Xu Z."/>
            <person name="Zhang H."/>
            <person name="Grigoriev I.V."/>
            <person name="Rokhsar D.S."/>
            <person name="Boore J.L."/>
        </authorList>
    </citation>
    <scope>NUCLEOTIDE SEQUENCE [LARGE SCALE GENOMIC DNA]</scope>
    <source>
        <strain evidence="2 3">P6497</strain>
    </source>
</reference>
<dbReference type="PANTHER" id="PTHR44329:SF214">
    <property type="entry name" value="PROTEIN KINASE DOMAIN-CONTAINING PROTEIN"/>
    <property type="match status" value="1"/>
</dbReference>